<gene>
    <name evidence="1" type="ORF">FCK90_08560</name>
</gene>
<dbReference type="OrthoDB" id="9867037at2"/>
<sequence>MSAPAETTPPAGRLPREMTQLTFNGKGLVHWMVSDVAGSIASRYGLREEAEALGALPVPSTDRRSPNGTAALLERTRTAVDAAHDEVISAVLKTGSSCLGGVRFPEFLREAEYGARRPRIWRAPVRAASEIMHAAVSVEAHRDGLDEINGYPVDEDSGWLGSLLWSMETDLRNHAREVTRWPLIEGEVEMILGGNQRFWSAEELEAGS</sequence>
<evidence type="ECO:0000313" key="2">
    <source>
        <dbReference type="Proteomes" id="UP000325957"/>
    </source>
</evidence>
<dbReference type="EMBL" id="SZWF01000009">
    <property type="protein sequence ID" value="KAA9394159.1"/>
    <property type="molecule type" value="Genomic_DNA"/>
</dbReference>
<dbReference type="Proteomes" id="UP000325957">
    <property type="component" value="Unassembled WGS sequence"/>
</dbReference>
<dbReference type="RefSeq" id="WP_158033892.1">
    <property type="nucleotide sequence ID" value="NZ_ML708617.1"/>
</dbReference>
<proteinExistence type="predicted"/>
<name>A0A5J5KWW3_9MICC</name>
<comment type="caution">
    <text evidence="1">The sequence shown here is derived from an EMBL/GenBank/DDBJ whole genome shotgun (WGS) entry which is preliminary data.</text>
</comment>
<accession>A0A5J5KWW3</accession>
<evidence type="ECO:0000313" key="1">
    <source>
        <dbReference type="EMBL" id="KAA9394159.1"/>
    </source>
</evidence>
<reference evidence="1 2" key="1">
    <citation type="submission" date="2019-05" db="EMBL/GenBank/DDBJ databases">
        <title>Kocuria coralli sp. nov., a novel actinobacterium isolated from coral reef seawater.</title>
        <authorList>
            <person name="Li J."/>
        </authorList>
    </citation>
    <scope>NUCLEOTIDE SEQUENCE [LARGE SCALE GENOMIC DNA]</scope>
    <source>
        <strain evidence="1 2">SCSIO 13007</strain>
    </source>
</reference>
<organism evidence="1 2">
    <name type="scientific">Kocuria coralli</name>
    <dbReference type="NCBI Taxonomy" id="1461025"/>
    <lineage>
        <taxon>Bacteria</taxon>
        <taxon>Bacillati</taxon>
        <taxon>Actinomycetota</taxon>
        <taxon>Actinomycetes</taxon>
        <taxon>Micrococcales</taxon>
        <taxon>Micrococcaceae</taxon>
        <taxon>Kocuria</taxon>
    </lineage>
</organism>
<keyword evidence="2" id="KW-1185">Reference proteome</keyword>
<protein>
    <submittedName>
        <fullName evidence="1">Uncharacterized protein</fullName>
    </submittedName>
</protein>
<dbReference type="AlphaFoldDB" id="A0A5J5KWW3"/>